<organism evidence="2 3">
    <name type="scientific">Volvox africanus</name>
    <dbReference type="NCBI Taxonomy" id="51714"/>
    <lineage>
        <taxon>Eukaryota</taxon>
        <taxon>Viridiplantae</taxon>
        <taxon>Chlorophyta</taxon>
        <taxon>core chlorophytes</taxon>
        <taxon>Chlorophyceae</taxon>
        <taxon>CS clade</taxon>
        <taxon>Chlamydomonadales</taxon>
        <taxon>Volvocaceae</taxon>
        <taxon>Volvox</taxon>
    </lineage>
</organism>
<protein>
    <submittedName>
        <fullName evidence="2">Uncharacterized protein</fullName>
    </submittedName>
</protein>
<evidence type="ECO:0000256" key="1">
    <source>
        <dbReference type="SAM" id="Phobius"/>
    </source>
</evidence>
<dbReference type="AlphaFoldDB" id="A0A8J4BL75"/>
<feature type="transmembrane region" description="Helical" evidence="1">
    <location>
        <begin position="28"/>
        <end position="47"/>
    </location>
</feature>
<sequence length="329" mass="35449">MHSLAESTGLAQVLTWDYGDRSSHNDKLIFAALASTVAASPFVAISYRAKGSSVLGGAAAVAAAGLAYGALPSAAYSASALAPAPTVHVDAKSRPALQDGLDLKPLLRVFHPLNVMKMLLKNVAIQTLLRLNLYMYLQHEREALKAEQEGMEPPPAPELPDLKPAVVRGCTAFGREFAITAVREAYGCIAKWRIGPDRAQALLRNSKLWIRDVLSVKYRSASLQRRFVAYHFATMHAVVLQYAADCTVSIVQHTYRTVRRKEGEGNRLVYWVKGVVLQVGRCGIVLMAASLGAALGSLVKPGKGTMVGQGFMEAITMIAVGHAIDILLE</sequence>
<keyword evidence="3" id="KW-1185">Reference proteome</keyword>
<dbReference type="PANTHER" id="PTHR36074:SF1">
    <property type="entry name" value="ISOPENTENYL-DIPHOSPHATE DELTA-ISOMERASE"/>
    <property type="match status" value="1"/>
</dbReference>
<feature type="transmembrane region" description="Helical" evidence="1">
    <location>
        <begin position="54"/>
        <end position="71"/>
    </location>
</feature>
<comment type="caution">
    <text evidence="2">The sequence shown here is derived from an EMBL/GenBank/DDBJ whole genome shotgun (WGS) entry which is preliminary data.</text>
</comment>
<gene>
    <name evidence="2" type="ORF">Vafri_18391</name>
</gene>
<reference evidence="2" key="1">
    <citation type="journal article" date="2021" name="Proc. Natl. Acad. Sci. U.S.A.">
        <title>Three genomes in the algal genus Volvox reveal the fate of a haploid sex-determining region after a transition to homothallism.</title>
        <authorList>
            <person name="Yamamoto K."/>
            <person name="Hamaji T."/>
            <person name="Kawai-Toyooka H."/>
            <person name="Matsuzaki R."/>
            <person name="Takahashi F."/>
            <person name="Nishimura Y."/>
            <person name="Kawachi M."/>
            <person name="Noguchi H."/>
            <person name="Minakuchi Y."/>
            <person name="Umen J.G."/>
            <person name="Toyoda A."/>
            <person name="Nozaki H."/>
        </authorList>
    </citation>
    <scope>NUCLEOTIDE SEQUENCE</scope>
    <source>
        <strain evidence="2">NIES-3780</strain>
    </source>
</reference>
<keyword evidence="1" id="KW-1133">Transmembrane helix</keyword>
<dbReference type="PANTHER" id="PTHR36074">
    <property type="entry name" value="ISOPENTENYL-DIPHOSPHATE DELTA-ISOMERASE"/>
    <property type="match status" value="1"/>
</dbReference>
<dbReference type="Proteomes" id="UP000747399">
    <property type="component" value="Unassembled WGS sequence"/>
</dbReference>
<evidence type="ECO:0000313" key="2">
    <source>
        <dbReference type="EMBL" id="GIL64506.1"/>
    </source>
</evidence>
<name>A0A8J4BL75_9CHLO</name>
<dbReference type="EMBL" id="BNCO01000067">
    <property type="protein sequence ID" value="GIL64506.1"/>
    <property type="molecule type" value="Genomic_DNA"/>
</dbReference>
<keyword evidence="1" id="KW-0812">Transmembrane</keyword>
<proteinExistence type="predicted"/>
<keyword evidence="1" id="KW-0472">Membrane</keyword>
<evidence type="ECO:0000313" key="3">
    <source>
        <dbReference type="Proteomes" id="UP000747399"/>
    </source>
</evidence>
<accession>A0A8J4BL75</accession>